<dbReference type="AlphaFoldDB" id="A0ABD5R604"/>
<keyword evidence="5" id="KW-1185">Reference proteome</keyword>
<accession>A0ABD5R604</accession>
<dbReference type="InterPro" id="IPR001387">
    <property type="entry name" value="Cro/C1-type_HTH"/>
</dbReference>
<dbReference type="CDD" id="cd00093">
    <property type="entry name" value="HTH_XRE"/>
    <property type="match status" value="1"/>
</dbReference>
<feature type="domain" description="HTH cro/C1-type" evidence="3">
    <location>
        <begin position="5"/>
        <end position="59"/>
    </location>
</feature>
<dbReference type="EMBL" id="JBHSKY010000024">
    <property type="protein sequence ID" value="MFC5280187.1"/>
    <property type="molecule type" value="Genomic_DNA"/>
</dbReference>
<dbReference type="GO" id="GO:0003677">
    <property type="term" value="F:DNA binding"/>
    <property type="evidence" value="ECO:0007669"/>
    <property type="project" value="UniProtKB-KW"/>
</dbReference>
<gene>
    <name evidence="4" type="ORF">ACFPM1_15700</name>
</gene>
<reference evidence="4 5" key="1">
    <citation type="journal article" date="2019" name="Int. J. Syst. Evol. Microbiol.">
        <title>The Global Catalogue of Microorganisms (GCM) 10K type strain sequencing project: providing services to taxonomists for standard genome sequencing and annotation.</title>
        <authorList>
            <consortium name="The Broad Institute Genomics Platform"/>
            <consortium name="The Broad Institute Genome Sequencing Center for Infectious Disease"/>
            <person name="Wu L."/>
            <person name="Ma J."/>
        </authorList>
    </citation>
    <scope>NUCLEOTIDE SEQUENCE [LARGE SCALE GENOMIC DNA]</scope>
    <source>
        <strain evidence="4 5">CGMCC 1.12124</strain>
    </source>
</reference>
<comment type="caution">
    <text evidence="4">The sequence shown here is derived from an EMBL/GenBank/DDBJ whole genome shotgun (WGS) entry which is preliminary data.</text>
</comment>
<keyword evidence="1" id="KW-0238">DNA-binding</keyword>
<feature type="region of interest" description="Disordered" evidence="2">
    <location>
        <begin position="62"/>
        <end position="82"/>
    </location>
</feature>
<organism evidence="4 5">
    <name type="scientific">Halorubrum rubrum</name>
    <dbReference type="NCBI Taxonomy" id="1126240"/>
    <lineage>
        <taxon>Archaea</taxon>
        <taxon>Methanobacteriati</taxon>
        <taxon>Methanobacteriota</taxon>
        <taxon>Stenosarchaea group</taxon>
        <taxon>Halobacteria</taxon>
        <taxon>Halobacteriales</taxon>
        <taxon>Haloferacaceae</taxon>
        <taxon>Halorubrum</taxon>
    </lineage>
</organism>
<evidence type="ECO:0000256" key="2">
    <source>
        <dbReference type="SAM" id="MobiDB-lite"/>
    </source>
</evidence>
<protein>
    <submittedName>
        <fullName evidence="4">Helix-turn-helix transcriptional regulator</fullName>
    </submittedName>
</protein>
<name>A0ABD5R604_9EURY</name>
<dbReference type="InterPro" id="IPR010982">
    <property type="entry name" value="Lambda_DNA-bd_dom_sf"/>
</dbReference>
<proteinExistence type="predicted"/>
<evidence type="ECO:0000313" key="4">
    <source>
        <dbReference type="EMBL" id="MFC5280187.1"/>
    </source>
</evidence>
<feature type="compositionally biased region" description="Polar residues" evidence="2">
    <location>
        <begin position="63"/>
        <end position="75"/>
    </location>
</feature>
<evidence type="ECO:0000256" key="1">
    <source>
        <dbReference type="ARBA" id="ARBA00023125"/>
    </source>
</evidence>
<dbReference type="PANTHER" id="PTHR46558:SF4">
    <property type="entry name" value="DNA-BIDING PHAGE PROTEIN"/>
    <property type="match status" value="1"/>
</dbReference>
<sequence length="82" mass="9014">MNNQLKVYRAKHDLTQADLAQAVGVSRQTINSIENGRYDPSLELAFKLADCFDCHVEELFQPDSATSTANPTTALDSDVEPS</sequence>
<dbReference type="Proteomes" id="UP001596118">
    <property type="component" value="Unassembled WGS sequence"/>
</dbReference>
<dbReference type="Pfam" id="PF01381">
    <property type="entry name" value="HTH_3"/>
    <property type="match status" value="1"/>
</dbReference>
<dbReference type="Gene3D" id="1.10.260.40">
    <property type="entry name" value="lambda repressor-like DNA-binding domains"/>
    <property type="match status" value="1"/>
</dbReference>
<evidence type="ECO:0000259" key="3">
    <source>
        <dbReference type="PROSITE" id="PS50943"/>
    </source>
</evidence>
<dbReference type="RefSeq" id="WP_256412835.1">
    <property type="nucleotide sequence ID" value="NZ_JANHDM010000013.1"/>
</dbReference>
<dbReference type="PANTHER" id="PTHR46558">
    <property type="entry name" value="TRACRIPTIONAL REGULATORY PROTEIN-RELATED-RELATED"/>
    <property type="match status" value="1"/>
</dbReference>
<dbReference type="SUPFAM" id="SSF47413">
    <property type="entry name" value="lambda repressor-like DNA-binding domains"/>
    <property type="match status" value="1"/>
</dbReference>
<dbReference type="SMART" id="SM00530">
    <property type="entry name" value="HTH_XRE"/>
    <property type="match status" value="1"/>
</dbReference>
<evidence type="ECO:0000313" key="5">
    <source>
        <dbReference type="Proteomes" id="UP001596118"/>
    </source>
</evidence>
<dbReference type="PROSITE" id="PS50943">
    <property type="entry name" value="HTH_CROC1"/>
    <property type="match status" value="1"/>
</dbReference>